<dbReference type="EMBL" id="CP001618">
    <property type="protein sequence ID" value="ACQ82074.1"/>
    <property type="molecule type" value="Genomic_DNA"/>
</dbReference>
<dbReference type="AlphaFoldDB" id="C5C4F0"/>
<feature type="transmembrane region" description="Helical" evidence="2">
    <location>
        <begin position="185"/>
        <end position="205"/>
    </location>
</feature>
<keyword evidence="2" id="KW-0472">Membrane</keyword>
<dbReference type="eggNOG" id="ENOG50334VW">
    <property type="taxonomic scope" value="Bacteria"/>
</dbReference>
<dbReference type="KEGG" id="bcv:Bcav_3832"/>
<evidence type="ECO:0000313" key="3">
    <source>
        <dbReference type="EMBL" id="ACQ82074.1"/>
    </source>
</evidence>
<evidence type="ECO:0000256" key="2">
    <source>
        <dbReference type="SAM" id="Phobius"/>
    </source>
</evidence>
<protein>
    <submittedName>
        <fullName evidence="3">Uncharacterized protein</fullName>
    </submittedName>
</protein>
<feature type="transmembrane region" description="Helical" evidence="2">
    <location>
        <begin position="156"/>
        <end position="179"/>
    </location>
</feature>
<dbReference type="STRING" id="471853.Bcav_3832"/>
<dbReference type="Proteomes" id="UP000007962">
    <property type="component" value="Chromosome"/>
</dbReference>
<keyword evidence="4" id="KW-1185">Reference proteome</keyword>
<keyword evidence="1" id="KW-0175">Coiled coil</keyword>
<keyword evidence="2" id="KW-1133">Transmembrane helix</keyword>
<feature type="coiled-coil region" evidence="1">
    <location>
        <begin position="5"/>
        <end position="32"/>
    </location>
</feature>
<sequence length="233" mass="25012">MHPVIQEVMDLIAEIERKIEELRTGINDMLESIPGFLDWIFDRVRDGWNWLVEKLDEFWGWVNDVVAMAGDPWGLSSAADTWNTGVGEPAMTQSREVDAGDLLVDDNWTGDAADQYKQKLPEQKSAMEVIRTEYAAKIATALDAVKSGIIKFWTSMAVAFGALVAGIIGAIASSATVFGLPAAPFIAGGAVLIAIIAVTVGVKLLESDCATANTQLTNAQSAGLARWPAFALA</sequence>
<accession>C5C4F0</accession>
<dbReference type="OrthoDB" id="4863243at2"/>
<evidence type="ECO:0000256" key="1">
    <source>
        <dbReference type="SAM" id="Coils"/>
    </source>
</evidence>
<dbReference type="HOGENOM" id="CLU_102146_0_0_11"/>
<organism evidence="3 4">
    <name type="scientific">Beutenbergia cavernae (strain ATCC BAA-8 / DSM 12333 / CCUG 43141 / JCM 11478 / NBRC 16432 / NCIMB 13614 / HKI 0122)</name>
    <dbReference type="NCBI Taxonomy" id="471853"/>
    <lineage>
        <taxon>Bacteria</taxon>
        <taxon>Bacillati</taxon>
        <taxon>Actinomycetota</taxon>
        <taxon>Actinomycetes</taxon>
        <taxon>Micrococcales</taxon>
        <taxon>Beutenbergiaceae</taxon>
        <taxon>Beutenbergia</taxon>
    </lineage>
</organism>
<keyword evidence="2" id="KW-0812">Transmembrane</keyword>
<gene>
    <name evidence="3" type="ordered locus">Bcav_3832</name>
</gene>
<proteinExistence type="predicted"/>
<dbReference type="RefSeq" id="WP_015884311.1">
    <property type="nucleotide sequence ID" value="NC_012669.1"/>
</dbReference>
<evidence type="ECO:0000313" key="4">
    <source>
        <dbReference type="Proteomes" id="UP000007962"/>
    </source>
</evidence>
<reference evidence="3 4" key="1">
    <citation type="journal article" date="2009" name="Stand. Genomic Sci.">
        <title>Complete genome sequence of Beutenbergia cavernae type strain (HKI 0122).</title>
        <authorList>
            <person name="Land M."/>
            <person name="Pukall R."/>
            <person name="Abt B."/>
            <person name="Goker M."/>
            <person name="Rohde M."/>
            <person name="Glavina Del Rio T."/>
            <person name="Tice H."/>
            <person name="Copeland A."/>
            <person name="Cheng J.F."/>
            <person name="Lucas S."/>
            <person name="Chen F."/>
            <person name="Nolan M."/>
            <person name="Bruce D."/>
            <person name="Goodwin L."/>
            <person name="Pitluck S."/>
            <person name="Ivanova N."/>
            <person name="Mavromatis K."/>
            <person name="Ovchinnikova G."/>
            <person name="Pati A."/>
            <person name="Chen A."/>
            <person name="Palaniappan K."/>
            <person name="Hauser L."/>
            <person name="Chang Y.J."/>
            <person name="Jefferies C.C."/>
            <person name="Saunders E."/>
            <person name="Brettin T."/>
            <person name="Detter J.C."/>
            <person name="Han C."/>
            <person name="Chain P."/>
            <person name="Bristow J."/>
            <person name="Eisen J.A."/>
            <person name="Markowitz V."/>
            <person name="Hugenholtz P."/>
            <person name="Kyrpides N.C."/>
            <person name="Klenk H.P."/>
            <person name="Lapidus A."/>
        </authorList>
    </citation>
    <scope>NUCLEOTIDE SEQUENCE [LARGE SCALE GENOMIC DNA]</scope>
    <source>
        <strain evidence="4">ATCC BAA-8 / DSM 12333 / NBRC 16432</strain>
    </source>
</reference>
<name>C5C4F0_BEUC1</name>